<dbReference type="Gene3D" id="2.10.109.10">
    <property type="entry name" value="Umud Fragment, subunit A"/>
    <property type="match status" value="1"/>
</dbReference>
<feature type="domain" description="Peptidase S26" evidence="9">
    <location>
        <begin position="10"/>
        <end position="222"/>
    </location>
</feature>
<keyword evidence="6 7" id="KW-0378">Hydrolase</keyword>
<evidence type="ECO:0000256" key="3">
    <source>
        <dbReference type="ARBA" id="ARBA00013208"/>
    </source>
</evidence>
<dbReference type="PROSITE" id="PS00760">
    <property type="entry name" value="SPASE_I_2"/>
    <property type="match status" value="1"/>
</dbReference>
<comment type="caution">
    <text evidence="10">The sequence shown here is derived from an EMBL/GenBank/DDBJ whole genome shotgun (WGS) entry which is preliminary data.</text>
</comment>
<evidence type="ECO:0000313" key="11">
    <source>
        <dbReference type="Proteomes" id="UP001196565"/>
    </source>
</evidence>
<name>A0ABS7A544_9PROT</name>
<dbReference type="InterPro" id="IPR000223">
    <property type="entry name" value="Pept_S26A_signal_pept_1"/>
</dbReference>
<comment type="similarity">
    <text evidence="2 8">Belongs to the peptidase S26 family.</text>
</comment>
<dbReference type="PANTHER" id="PTHR43390">
    <property type="entry name" value="SIGNAL PEPTIDASE I"/>
    <property type="match status" value="1"/>
</dbReference>
<evidence type="ECO:0000256" key="8">
    <source>
        <dbReference type="RuleBase" id="RU362042"/>
    </source>
</evidence>
<evidence type="ECO:0000256" key="1">
    <source>
        <dbReference type="ARBA" id="ARBA00000677"/>
    </source>
</evidence>
<dbReference type="EC" id="3.4.21.89" evidence="3 7"/>
<dbReference type="InterPro" id="IPR036286">
    <property type="entry name" value="LexA/Signal_pep-like_sf"/>
</dbReference>
<sequence length="250" mass="27751">MLKKKPGGWLESVKTILYAALIAIGIRTIAFEPFNIPSGSMIPTLLVGDYLFVSKFSYGYSRHSMPFSPDLFSGRIFGSLPHRGDVAVFKLPRDGTTDYIKRIIGLPGDRIQMRGGRLYINGEQVPRELVGPYTVEGDGPRITVRLYRETLPGSAGAAAVTHNILESTDDGPFDNTQEFVVPADHVFAMGDNRDNSLDSRAMNAVGFIPVENLVGRAEFIFFSVDGSAAWWEVWGWPFAIRWSRLFSAVR</sequence>
<proteinExistence type="inferred from homology"/>
<dbReference type="SUPFAM" id="SSF51306">
    <property type="entry name" value="LexA/Signal peptidase"/>
    <property type="match status" value="1"/>
</dbReference>
<organism evidence="10 11">
    <name type="scientific">Roseomonas alba</name>
    <dbReference type="NCBI Taxonomy" id="2846776"/>
    <lineage>
        <taxon>Bacteria</taxon>
        <taxon>Pseudomonadati</taxon>
        <taxon>Pseudomonadota</taxon>
        <taxon>Alphaproteobacteria</taxon>
        <taxon>Acetobacterales</taxon>
        <taxon>Roseomonadaceae</taxon>
        <taxon>Roseomonas</taxon>
    </lineage>
</organism>
<dbReference type="InterPro" id="IPR019756">
    <property type="entry name" value="Pept_S26A_signal_pept_1_Ser-AS"/>
</dbReference>
<evidence type="ECO:0000256" key="6">
    <source>
        <dbReference type="ARBA" id="ARBA00022801"/>
    </source>
</evidence>
<reference evidence="10 11" key="1">
    <citation type="submission" date="2021-07" db="EMBL/GenBank/DDBJ databases">
        <authorList>
            <person name="So Y."/>
        </authorList>
    </citation>
    <scope>NUCLEOTIDE SEQUENCE [LARGE SCALE GENOMIC DNA]</scope>
    <source>
        <strain evidence="10 11">HJA6</strain>
    </source>
</reference>
<evidence type="ECO:0000259" key="9">
    <source>
        <dbReference type="Pfam" id="PF10502"/>
    </source>
</evidence>
<protein>
    <recommendedName>
        <fullName evidence="4 7">Signal peptidase I</fullName>
        <ecNumber evidence="3 7">3.4.21.89</ecNumber>
    </recommendedName>
</protein>
<dbReference type="RefSeq" id="WP_219762012.1">
    <property type="nucleotide sequence ID" value="NZ_JAHYBZ010000002.1"/>
</dbReference>
<dbReference type="NCBIfam" id="TIGR02227">
    <property type="entry name" value="sigpep_I_bact"/>
    <property type="match status" value="1"/>
</dbReference>
<keyword evidence="11" id="KW-1185">Reference proteome</keyword>
<dbReference type="PROSITE" id="PS00501">
    <property type="entry name" value="SPASE_I_1"/>
    <property type="match status" value="1"/>
</dbReference>
<comment type="subcellular location">
    <subcellularLocation>
        <location evidence="8">Membrane</location>
        <topology evidence="8">Single-pass type II membrane protein</topology>
    </subcellularLocation>
</comment>
<dbReference type="EMBL" id="JAHYBZ010000002">
    <property type="protein sequence ID" value="MBW6397393.1"/>
    <property type="molecule type" value="Genomic_DNA"/>
</dbReference>
<evidence type="ECO:0000256" key="4">
    <source>
        <dbReference type="ARBA" id="ARBA00019232"/>
    </source>
</evidence>
<dbReference type="PRINTS" id="PR00727">
    <property type="entry name" value="LEADERPTASE"/>
</dbReference>
<evidence type="ECO:0000256" key="7">
    <source>
        <dbReference type="RuleBase" id="RU003993"/>
    </source>
</evidence>
<evidence type="ECO:0000256" key="2">
    <source>
        <dbReference type="ARBA" id="ARBA00009370"/>
    </source>
</evidence>
<evidence type="ECO:0000256" key="5">
    <source>
        <dbReference type="ARBA" id="ARBA00022670"/>
    </source>
</evidence>
<dbReference type="InterPro" id="IPR019757">
    <property type="entry name" value="Pept_S26A_signal_pept_1_Lys-AS"/>
</dbReference>
<dbReference type="InterPro" id="IPR019533">
    <property type="entry name" value="Peptidase_S26"/>
</dbReference>
<dbReference type="GO" id="GO:0009003">
    <property type="term" value="F:signal peptidase activity"/>
    <property type="evidence" value="ECO:0007669"/>
    <property type="project" value="UniProtKB-EC"/>
</dbReference>
<dbReference type="CDD" id="cd06530">
    <property type="entry name" value="S26_SPase_I"/>
    <property type="match status" value="1"/>
</dbReference>
<keyword evidence="5 7" id="KW-0645">Protease</keyword>
<evidence type="ECO:0000313" key="10">
    <source>
        <dbReference type="EMBL" id="MBW6397393.1"/>
    </source>
</evidence>
<dbReference type="Proteomes" id="UP001196565">
    <property type="component" value="Unassembled WGS sequence"/>
</dbReference>
<accession>A0ABS7A544</accession>
<dbReference type="Pfam" id="PF10502">
    <property type="entry name" value="Peptidase_S26"/>
    <property type="match status" value="1"/>
</dbReference>
<gene>
    <name evidence="10" type="primary">lepB</name>
    <name evidence="10" type="ORF">KPL78_05995</name>
</gene>
<comment type="catalytic activity">
    <reaction evidence="1 7">
        <text>Cleavage of hydrophobic, N-terminal signal or leader sequences from secreted and periplasmic proteins.</text>
        <dbReference type="EC" id="3.4.21.89"/>
    </reaction>
</comment>
<dbReference type="PANTHER" id="PTHR43390:SF1">
    <property type="entry name" value="CHLOROPLAST PROCESSING PEPTIDASE"/>
    <property type="match status" value="1"/>
</dbReference>